<keyword evidence="1" id="KW-0812">Transmembrane</keyword>
<reference evidence="2" key="1">
    <citation type="journal article" date="2004" name="Archaea">
        <title>Genomic comparison of archaeal conjugative plasmids from Sulfolobus.</title>
        <authorList>
            <person name="Greve B."/>
            <person name="Jensen S."/>
            <person name="Bruegger K."/>
            <person name="Zillig W."/>
            <person name="Garrett R.A."/>
        </authorList>
    </citation>
    <scope>NUCLEOTIDE SEQUENCE [LARGE SCALE GENOMIC DNA]</scope>
    <source>
        <plasmid evidence="2">pKEF9</plasmid>
    </source>
</reference>
<feature type="transmembrane region" description="Helical" evidence="1">
    <location>
        <begin position="63"/>
        <end position="81"/>
    </location>
</feature>
<sequence length="122" mass="13879">MDIDEFDISMIRSIIQNILNIFLNFLAGIGENIIVYCLIYIISIILSALHSQPIISYSTLYTMFYFLMAILSTLGIAKFIVKLSEEWDYFEEYSSDSEELPLHYIIGLIVQVATLIAILIAG</sequence>
<evidence type="ECO:0000256" key="1">
    <source>
        <dbReference type="SAM" id="Phobius"/>
    </source>
</evidence>
<geneLocation type="plasmid" evidence="2">
    <name>pKEF9</name>
</geneLocation>
<protein>
    <submittedName>
        <fullName evidence="2">Uncharacterized protein</fullName>
    </submittedName>
</protein>
<feature type="transmembrane region" description="Helical" evidence="1">
    <location>
        <begin position="33"/>
        <end position="51"/>
    </location>
</feature>
<accession>Q5W2X5</accession>
<organism evidence="2">
    <name type="scientific">Saccharolobus islandicus</name>
    <name type="common">Sulfolobus islandicus</name>
    <dbReference type="NCBI Taxonomy" id="43080"/>
    <lineage>
        <taxon>Archaea</taxon>
        <taxon>Thermoproteota</taxon>
        <taxon>Thermoprotei</taxon>
        <taxon>Sulfolobales</taxon>
        <taxon>Sulfolobaceae</taxon>
        <taxon>Saccharolobus</taxon>
    </lineage>
</organism>
<evidence type="ECO:0000313" key="2">
    <source>
        <dbReference type="EMBL" id="CAG38171.1"/>
    </source>
</evidence>
<keyword evidence="1" id="KW-0472">Membrane</keyword>
<keyword evidence="2" id="KW-0614">Plasmid</keyword>
<proteinExistence type="predicted"/>
<dbReference type="AlphaFoldDB" id="Q5W2X5"/>
<feature type="transmembrane region" description="Helical" evidence="1">
    <location>
        <begin position="101"/>
        <end position="121"/>
    </location>
</feature>
<dbReference type="EMBL" id="AJ748321">
    <property type="protein sequence ID" value="CAG38171.1"/>
    <property type="molecule type" value="Genomic_DNA"/>
</dbReference>
<name>Q5W2X5_SACIS</name>
<keyword evidence="1" id="KW-1133">Transmembrane helix</keyword>